<dbReference type="PANTHER" id="PTHR43322:SF5">
    <property type="entry name" value="1-DEOXY-D-XYLULOSE-5-PHOSPHATE SYNTHASE, CHLOROPLASTIC"/>
    <property type="match status" value="1"/>
</dbReference>
<comment type="pathway">
    <text evidence="1 11">Metabolic intermediate biosynthesis; 1-deoxy-D-xylulose 5-phosphate biosynthesis; 1-deoxy-D-xylulose 5-phosphate from D-glyceraldehyde 3-phosphate and pyruvate: step 1/1.</text>
</comment>
<comment type="caution">
    <text evidence="13">The sequence shown here is derived from an EMBL/GenBank/DDBJ whole genome shotgun (WGS) entry which is preliminary data.</text>
</comment>
<name>A0A271J1Q2_9BACT</name>
<keyword evidence="7 11" id="KW-0784">Thiamine biosynthesis</keyword>
<comment type="function">
    <text evidence="10 11">Catalyzes the acyloin condensation reaction between C atoms 2 and 3 of pyruvate and glyceraldehyde 3-phosphate to yield 1-deoxy-D-xylulose-5-phosphate (DXP).</text>
</comment>
<dbReference type="PROSITE" id="PS00802">
    <property type="entry name" value="TRANSKETOLASE_2"/>
    <property type="match status" value="1"/>
</dbReference>
<dbReference type="FunFam" id="3.40.50.920:FF:000002">
    <property type="entry name" value="1-deoxy-D-xylulose-5-phosphate synthase"/>
    <property type="match status" value="1"/>
</dbReference>
<feature type="binding site" evidence="11">
    <location>
        <position position="296"/>
    </location>
    <ligand>
        <name>thiamine diphosphate</name>
        <dbReference type="ChEBI" id="CHEBI:58937"/>
    </ligand>
</feature>
<dbReference type="InterPro" id="IPR029061">
    <property type="entry name" value="THDP-binding"/>
</dbReference>
<feature type="binding site" evidence="11">
    <location>
        <position position="155"/>
    </location>
    <ligand>
        <name>Mg(2+)</name>
        <dbReference type="ChEBI" id="CHEBI:18420"/>
    </ligand>
</feature>
<dbReference type="Pfam" id="PF13292">
    <property type="entry name" value="DXP_synthase_N"/>
    <property type="match status" value="1"/>
</dbReference>
<proteinExistence type="inferred from homology"/>
<evidence type="ECO:0000313" key="13">
    <source>
        <dbReference type="EMBL" id="PAP76639.1"/>
    </source>
</evidence>
<dbReference type="PROSITE" id="PS00801">
    <property type="entry name" value="TRANSKETOLASE_1"/>
    <property type="match status" value="1"/>
</dbReference>
<keyword evidence="14" id="KW-1185">Reference proteome</keyword>
<dbReference type="GO" id="GO:0000287">
    <property type="term" value="F:magnesium ion binding"/>
    <property type="evidence" value="ECO:0007669"/>
    <property type="project" value="UniProtKB-UniRule"/>
</dbReference>
<gene>
    <name evidence="11" type="primary">dxs</name>
    <name evidence="13" type="ORF">BSZ37_09385</name>
</gene>
<dbReference type="NCBIfam" id="TIGR00204">
    <property type="entry name" value="dxs"/>
    <property type="match status" value="1"/>
</dbReference>
<evidence type="ECO:0000256" key="8">
    <source>
        <dbReference type="ARBA" id="ARBA00023052"/>
    </source>
</evidence>
<protein>
    <recommendedName>
        <fullName evidence="11">1-deoxy-D-xylulose-5-phosphate synthase</fullName>
        <ecNumber evidence="11">2.2.1.7</ecNumber>
    </recommendedName>
    <alternativeName>
        <fullName evidence="11">1-deoxyxylulose-5-phosphate synthase</fullName>
        <shortName evidence="11">DXP synthase</shortName>
        <shortName evidence="11">DXPS</shortName>
    </alternativeName>
</protein>
<feature type="binding site" evidence="11">
    <location>
        <begin position="156"/>
        <end position="157"/>
    </location>
    <ligand>
        <name>thiamine diphosphate</name>
        <dbReference type="ChEBI" id="CHEBI:58937"/>
    </ligand>
</feature>
<dbReference type="SUPFAM" id="SSF52518">
    <property type="entry name" value="Thiamin diphosphate-binding fold (THDP-binding)"/>
    <property type="match status" value="2"/>
</dbReference>
<dbReference type="InterPro" id="IPR009014">
    <property type="entry name" value="Transketo_C/PFOR_II"/>
</dbReference>
<dbReference type="InterPro" id="IPR005475">
    <property type="entry name" value="Transketolase-like_Pyr-bd"/>
</dbReference>
<evidence type="ECO:0000256" key="5">
    <source>
        <dbReference type="ARBA" id="ARBA00022723"/>
    </source>
</evidence>
<evidence type="ECO:0000256" key="11">
    <source>
        <dbReference type="HAMAP-Rule" id="MF_00315"/>
    </source>
</evidence>
<dbReference type="Proteomes" id="UP000216339">
    <property type="component" value="Unassembled WGS sequence"/>
</dbReference>
<dbReference type="SUPFAM" id="SSF52922">
    <property type="entry name" value="TK C-terminal domain-like"/>
    <property type="match status" value="1"/>
</dbReference>
<dbReference type="OrthoDB" id="9803371at2"/>
<dbReference type="Pfam" id="PF02780">
    <property type="entry name" value="Transketolase_C"/>
    <property type="match status" value="1"/>
</dbReference>
<feature type="domain" description="Transketolase-like pyrimidine-binding" evidence="12">
    <location>
        <begin position="332"/>
        <end position="496"/>
    </location>
</feature>
<feature type="binding site" evidence="11">
    <location>
        <begin position="124"/>
        <end position="126"/>
    </location>
    <ligand>
        <name>thiamine diphosphate</name>
        <dbReference type="ChEBI" id="CHEBI:58937"/>
    </ligand>
</feature>
<dbReference type="FunFam" id="3.40.50.970:FF:000005">
    <property type="entry name" value="1-deoxy-D-xylulose-5-phosphate synthase"/>
    <property type="match status" value="1"/>
</dbReference>
<dbReference type="SMART" id="SM00861">
    <property type="entry name" value="Transket_pyr"/>
    <property type="match status" value="1"/>
</dbReference>
<keyword evidence="8 11" id="KW-0786">Thiamine pyrophosphate</keyword>
<dbReference type="GO" id="GO:0019288">
    <property type="term" value="P:isopentenyl diphosphate biosynthetic process, methylerythritol 4-phosphate pathway"/>
    <property type="evidence" value="ECO:0007669"/>
    <property type="project" value="TreeGrafter"/>
</dbReference>
<dbReference type="InterPro" id="IPR033248">
    <property type="entry name" value="Transketolase_C"/>
</dbReference>
<evidence type="ECO:0000256" key="3">
    <source>
        <dbReference type="ARBA" id="ARBA00011738"/>
    </source>
</evidence>
<comment type="cofactor">
    <cofactor evidence="11">
        <name>Mg(2+)</name>
        <dbReference type="ChEBI" id="CHEBI:18420"/>
    </cofactor>
    <text evidence="11">Binds 1 Mg(2+) ion per subunit.</text>
</comment>
<keyword evidence="5 11" id="KW-0479">Metal-binding</keyword>
<feature type="binding site" evidence="11">
    <location>
        <position position="83"/>
    </location>
    <ligand>
        <name>thiamine diphosphate</name>
        <dbReference type="ChEBI" id="CHEBI:58937"/>
    </ligand>
</feature>
<dbReference type="InterPro" id="IPR020826">
    <property type="entry name" value="Transketolase_BS"/>
</dbReference>
<evidence type="ECO:0000256" key="4">
    <source>
        <dbReference type="ARBA" id="ARBA00022679"/>
    </source>
</evidence>
<evidence type="ECO:0000313" key="14">
    <source>
        <dbReference type="Proteomes" id="UP000216339"/>
    </source>
</evidence>
<dbReference type="Pfam" id="PF02779">
    <property type="entry name" value="Transket_pyr"/>
    <property type="match status" value="1"/>
</dbReference>
<dbReference type="NCBIfam" id="NF003933">
    <property type="entry name" value="PRK05444.2-2"/>
    <property type="match status" value="1"/>
</dbReference>
<dbReference type="HAMAP" id="MF_00315">
    <property type="entry name" value="DXP_synth"/>
    <property type="match status" value="1"/>
</dbReference>
<dbReference type="EMBL" id="MQWD01000001">
    <property type="protein sequence ID" value="PAP76639.1"/>
    <property type="molecule type" value="Genomic_DNA"/>
</dbReference>
<dbReference type="InterPro" id="IPR049557">
    <property type="entry name" value="Transketolase_CS"/>
</dbReference>
<evidence type="ECO:0000259" key="12">
    <source>
        <dbReference type="SMART" id="SM00861"/>
    </source>
</evidence>
<keyword evidence="6 11" id="KW-0460">Magnesium</keyword>
<evidence type="ECO:0000256" key="9">
    <source>
        <dbReference type="ARBA" id="ARBA00023229"/>
    </source>
</evidence>
<evidence type="ECO:0000256" key="6">
    <source>
        <dbReference type="ARBA" id="ARBA00022842"/>
    </source>
</evidence>
<feature type="binding site" evidence="11">
    <location>
        <position position="184"/>
    </location>
    <ligand>
        <name>thiamine diphosphate</name>
        <dbReference type="ChEBI" id="CHEBI:58937"/>
    </ligand>
</feature>
<dbReference type="CDD" id="cd07033">
    <property type="entry name" value="TPP_PYR_DXS_TK_like"/>
    <property type="match status" value="1"/>
</dbReference>
<dbReference type="GO" id="GO:0008661">
    <property type="term" value="F:1-deoxy-D-xylulose-5-phosphate synthase activity"/>
    <property type="evidence" value="ECO:0007669"/>
    <property type="project" value="UniProtKB-UniRule"/>
</dbReference>
<dbReference type="UniPathway" id="UPA00064">
    <property type="reaction ID" value="UER00091"/>
</dbReference>
<feature type="binding site" evidence="11">
    <location>
        <position position="184"/>
    </location>
    <ligand>
        <name>Mg(2+)</name>
        <dbReference type="ChEBI" id="CHEBI:18420"/>
    </ligand>
</feature>
<dbReference type="Gene3D" id="3.40.50.970">
    <property type="match status" value="2"/>
</dbReference>
<keyword evidence="4 11" id="KW-0808">Transferase</keyword>
<dbReference type="GO" id="GO:0005829">
    <property type="term" value="C:cytosol"/>
    <property type="evidence" value="ECO:0007669"/>
    <property type="project" value="TreeGrafter"/>
</dbReference>
<dbReference type="GO" id="GO:0016114">
    <property type="term" value="P:terpenoid biosynthetic process"/>
    <property type="evidence" value="ECO:0007669"/>
    <property type="project" value="UniProtKB-UniRule"/>
</dbReference>
<dbReference type="EC" id="2.2.1.7" evidence="11"/>
<reference evidence="13 14" key="1">
    <citation type="submission" date="2016-11" db="EMBL/GenBank/DDBJ databases">
        <title>Study of marine rhodopsin-containing bacteria.</title>
        <authorList>
            <person name="Yoshizawa S."/>
            <person name="Kumagai Y."/>
            <person name="Kogure K."/>
        </authorList>
    </citation>
    <scope>NUCLEOTIDE SEQUENCE [LARGE SCALE GENOMIC DNA]</scope>
    <source>
        <strain evidence="13 14">SAORIC-28</strain>
    </source>
</reference>
<dbReference type="AlphaFoldDB" id="A0A271J1Q2"/>
<organism evidence="13 14">
    <name type="scientific">Rubrivirga marina</name>
    <dbReference type="NCBI Taxonomy" id="1196024"/>
    <lineage>
        <taxon>Bacteria</taxon>
        <taxon>Pseudomonadati</taxon>
        <taxon>Rhodothermota</taxon>
        <taxon>Rhodothermia</taxon>
        <taxon>Rhodothermales</taxon>
        <taxon>Rubricoccaceae</taxon>
        <taxon>Rubrivirga</taxon>
    </lineage>
</organism>
<evidence type="ECO:0000256" key="7">
    <source>
        <dbReference type="ARBA" id="ARBA00022977"/>
    </source>
</evidence>
<evidence type="ECO:0000256" key="10">
    <source>
        <dbReference type="ARBA" id="ARBA00055605"/>
    </source>
</evidence>
<sequence>MPQDAPTHTPGPLLAQIESPADIRALSVEQLPQLCDELRDFIVDIVSVHGGHFGASLGVVELTVALHWAYDTPSDQLVWDVGHQAYGHKILTGRREAFPTNRKYGGLSGFPKRSESEYDTFGVGHASTSISAALGMAKARDLKGTDQKVVAVIGDGSMTGGLAFEGLNNAGATDSDLLVVLNDNRISIDPNVGALHEYLATLSASGKWNALKGEVWELFDKLKGVGGGHLQRLAARVEDGLKAALTPGMLFEAFGFRYIGPVDGHDVVALARQLQRVRKLGGPILLHTLTVKGKGFAPAEADQVKWHAQSSPFDKLTGKSLATPTPAGTKPPKWQDVFGDALIELAEQDDRVVGVTAAMPSGTSLGKMMAEMPDRAFDVGIAEMHAVVFAAGLATQGMRPFCAIYSTFLQRAYDGVVHDVALQDLPVVFCMDRAGVAGADGPTHHGALDVSYMRAVQNMVVAAPMDEQDLRDLLYTALQHDGPFAVRYPRGAATGMALRDGFEAIPIGKGRKIRDGADLAFVTYGSIGQYAVEACERLDADGVRAAHYDLRFVKPIDAALLTEVFGRHTHVITVEDGVRDGGAGSAVVEWASDAGALDGTRVVRLGLPDRFIEHGSQRQLHDEVGIGPDGIVRAARALLGAEAEAA</sequence>
<comment type="cofactor">
    <cofactor evidence="11">
        <name>thiamine diphosphate</name>
        <dbReference type="ChEBI" id="CHEBI:58937"/>
    </cofactor>
    <text evidence="11">Binds 1 thiamine pyrophosphate per subunit.</text>
</comment>
<evidence type="ECO:0000256" key="1">
    <source>
        <dbReference type="ARBA" id="ARBA00004980"/>
    </source>
</evidence>
<dbReference type="CDD" id="cd02007">
    <property type="entry name" value="TPP_DXS"/>
    <property type="match status" value="1"/>
</dbReference>
<keyword evidence="9 11" id="KW-0414">Isoprene biosynthesis</keyword>
<accession>A0A271J1Q2</accession>
<comment type="catalytic activity">
    <reaction evidence="11">
        <text>D-glyceraldehyde 3-phosphate + pyruvate + H(+) = 1-deoxy-D-xylulose 5-phosphate + CO2</text>
        <dbReference type="Rhea" id="RHEA:12605"/>
        <dbReference type="ChEBI" id="CHEBI:15361"/>
        <dbReference type="ChEBI" id="CHEBI:15378"/>
        <dbReference type="ChEBI" id="CHEBI:16526"/>
        <dbReference type="ChEBI" id="CHEBI:57792"/>
        <dbReference type="ChEBI" id="CHEBI:59776"/>
        <dbReference type="EC" id="2.2.1.7"/>
    </reaction>
</comment>
<dbReference type="GO" id="GO:0009228">
    <property type="term" value="P:thiamine biosynthetic process"/>
    <property type="evidence" value="ECO:0007669"/>
    <property type="project" value="UniProtKB-UniRule"/>
</dbReference>
<comment type="subunit">
    <text evidence="3 11">Homodimer.</text>
</comment>
<evidence type="ECO:0000256" key="2">
    <source>
        <dbReference type="ARBA" id="ARBA00011081"/>
    </source>
</evidence>
<dbReference type="RefSeq" id="WP_095510299.1">
    <property type="nucleotide sequence ID" value="NZ_MQWD01000001.1"/>
</dbReference>
<dbReference type="Gene3D" id="3.40.50.920">
    <property type="match status" value="1"/>
</dbReference>
<dbReference type="PANTHER" id="PTHR43322">
    <property type="entry name" value="1-D-DEOXYXYLULOSE 5-PHOSPHATE SYNTHASE-RELATED"/>
    <property type="match status" value="1"/>
</dbReference>
<dbReference type="GO" id="GO:0030976">
    <property type="term" value="F:thiamine pyrophosphate binding"/>
    <property type="evidence" value="ECO:0007669"/>
    <property type="project" value="UniProtKB-UniRule"/>
</dbReference>
<feature type="binding site" evidence="11">
    <location>
        <position position="383"/>
    </location>
    <ligand>
        <name>thiamine diphosphate</name>
        <dbReference type="ChEBI" id="CHEBI:58937"/>
    </ligand>
</feature>
<comment type="similarity">
    <text evidence="2 11">Belongs to the transketolase family. DXPS subfamily.</text>
</comment>
<dbReference type="InterPro" id="IPR005477">
    <property type="entry name" value="Dxylulose-5-P_synthase"/>
</dbReference>